<dbReference type="Pfam" id="PF12796">
    <property type="entry name" value="Ank_2"/>
    <property type="match status" value="1"/>
</dbReference>
<dbReference type="SUPFAM" id="SSF48403">
    <property type="entry name" value="Ankyrin repeat"/>
    <property type="match status" value="1"/>
</dbReference>
<keyword evidence="7" id="KW-1185">Reference proteome</keyword>
<dbReference type="InterPro" id="IPR036770">
    <property type="entry name" value="Ankyrin_rpt-contain_sf"/>
</dbReference>
<feature type="region of interest" description="Disordered" evidence="4">
    <location>
        <begin position="450"/>
        <end position="471"/>
    </location>
</feature>
<reference evidence="6" key="2">
    <citation type="submission" date="2021-12" db="EMBL/GenBank/DDBJ databases">
        <title>Resequencing data analysis of finger millet.</title>
        <authorList>
            <person name="Hatakeyama M."/>
            <person name="Aluri S."/>
            <person name="Balachadran M.T."/>
            <person name="Sivarajan S.R."/>
            <person name="Poveda L."/>
            <person name="Shimizu-Inatsugi R."/>
            <person name="Schlapbach R."/>
            <person name="Sreeman S.M."/>
            <person name="Shimizu K.K."/>
        </authorList>
    </citation>
    <scope>NUCLEOTIDE SEQUENCE</scope>
</reference>
<dbReference type="InterPro" id="IPR002110">
    <property type="entry name" value="Ankyrin_rpt"/>
</dbReference>
<dbReference type="Pfam" id="PF00385">
    <property type="entry name" value="Chromo"/>
    <property type="match status" value="1"/>
</dbReference>
<organism evidence="6 7">
    <name type="scientific">Eleusine coracana subsp. coracana</name>
    <dbReference type="NCBI Taxonomy" id="191504"/>
    <lineage>
        <taxon>Eukaryota</taxon>
        <taxon>Viridiplantae</taxon>
        <taxon>Streptophyta</taxon>
        <taxon>Embryophyta</taxon>
        <taxon>Tracheophyta</taxon>
        <taxon>Spermatophyta</taxon>
        <taxon>Magnoliopsida</taxon>
        <taxon>Liliopsida</taxon>
        <taxon>Poales</taxon>
        <taxon>Poaceae</taxon>
        <taxon>PACMAD clade</taxon>
        <taxon>Chloridoideae</taxon>
        <taxon>Cynodonteae</taxon>
        <taxon>Eleusininae</taxon>
        <taxon>Eleusine</taxon>
    </lineage>
</organism>
<feature type="repeat" description="ANK" evidence="3">
    <location>
        <begin position="275"/>
        <end position="307"/>
    </location>
</feature>
<dbReference type="Gene3D" id="1.25.40.20">
    <property type="entry name" value="Ankyrin repeat-containing domain"/>
    <property type="match status" value="1"/>
</dbReference>
<dbReference type="PROSITE" id="PS50297">
    <property type="entry name" value="ANK_REP_REGION"/>
    <property type="match status" value="2"/>
</dbReference>
<sequence length="471" mass="51545">MRREEEDRNQRRLCRGGERIPGSYQWPLMCRRSDRGGCGGGLESLRPGLSERPSALWIFKSKTSPCCRPLHARHQSVHHHHRFLTPMEAVLRHPSLSRLKLPNPNLLPKTPSLSLPPSSLLRLRKRRLTAAAVFQQGKPVTNDEDEAYGEVDRIVSSRTVTSPVFAEDGSATTSAAMEYLVEWKDGHEPSWVPAGAIAADVVAEYETPWWTAAKKADADALAALLADEALRRDPDAEDAQGRTAMHFAAGLGSEDCLRALAAAGADVGRMERAGGGLTPLHIAVGYGRAAAVRVLLELGADPDAPDGQGRTPLELVQEVLGKMPKGNPALFQQRAALEAAAKEMEKAVYEWAEVEKVVDGRGEGKWREYLVEWRDGGDREWVKAAWVAEDLVNDFEAGLEYGVAEAVVDKRPAAADGEDKWEYLVKWVDIEEATWEPAENVNDELVQEFEQRQSGSAAAGGAPPQTETIAG</sequence>
<dbReference type="PROSITE" id="PS50088">
    <property type="entry name" value="ANK_REPEAT"/>
    <property type="match status" value="2"/>
</dbReference>
<keyword evidence="2 3" id="KW-0040">ANK repeat</keyword>
<dbReference type="InterPro" id="IPR023780">
    <property type="entry name" value="Chromo_domain"/>
</dbReference>
<name>A0AAV5DG53_ELECO</name>
<dbReference type="PANTHER" id="PTHR24171">
    <property type="entry name" value="ANKYRIN REPEAT DOMAIN-CONTAINING PROTEIN 39-RELATED"/>
    <property type="match status" value="1"/>
</dbReference>
<evidence type="ECO:0000256" key="2">
    <source>
        <dbReference type="ARBA" id="ARBA00023043"/>
    </source>
</evidence>
<evidence type="ECO:0000256" key="3">
    <source>
        <dbReference type="PROSITE-ProRule" id="PRU00023"/>
    </source>
</evidence>
<dbReference type="EMBL" id="BQKI01000015">
    <property type="protein sequence ID" value="GJN09191.1"/>
    <property type="molecule type" value="Genomic_DNA"/>
</dbReference>
<dbReference type="Gene3D" id="2.40.50.40">
    <property type="match status" value="3"/>
</dbReference>
<dbReference type="Pfam" id="PF13857">
    <property type="entry name" value="Ank_5"/>
    <property type="match status" value="1"/>
</dbReference>
<dbReference type="InterPro" id="IPR016197">
    <property type="entry name" value="Chromo-like_dom_sf"/>
</dbReference>
<feature type="domain" description="Chromo" evidence="5">
    <location>
        <begin position="402"/>
        <end position="441"/>
    </location>
</feature>
<dbReference type="InterPro" id="IPR000953">
    <property type="entry name" value="Chromo/chromo_shadow_dom"/>
</dbReference>
<evidence type="ECO:0000313" key="6">
    <source>
        <dbReference type="EMBL" id="GJN09191.1"/>
    </source>
</evidence>
<evidence type="ECO:0000313" key="7">
    <source>
        <dbReference type="Proteomes" id="UP001054889"/>
    </source>
</evidence>
<dbReference type="PROSITE" id="PS50013">
    <property type="entry name" value="CHROMO_2"/>
    <property type="match status" value="1"/>
</dbReference>
<gene>
    <name evidence="6" type="primary">ga27173</name>
    <name evidence="6" type="ORF">PR202_ga27173</name>
</gene>
<dbReference type="SMART" id="SM00248">
    <property type="entry name" value="ANK"/>
    <property type="match status" value="3"/>
</dbReference>
<evidence type="ECO:0000256" key="1">
    <source>
        <dbReference type="ARBA" id="ARBA00022737"/>
    </source>
</evidence>
<comment type="caution">
    <text evidence="6">The sequence shown here is derived from an EMBL/GenBank/DDBJ whole genome shotgun (WGS) entry which is preliminary data.</text>
</comment>
<reference evidence="6" key="1">
    <citation type="journal article" date="2018" name="DNA Res.">
        <title>Multiple hybrid de novo genome assembly of finger millet, an orphan allotetraploid crop.</title>
        <authorList>
            <person name="Hatakeyama M."/>
            <person name="Aluri S."/>
            <person name="Balachadran M.T."/>
            <person name="Sivarajan S.R."/>
            <person name="Patrignani A."/>
            <person name="Gruter S."/>
            <person name="Poveda L."/>
            <person name="Shimizu-Inatsugi R."/>
            <person name="Baeten J."/>
            <person name="Francoijs K.J."/>
            <person name="Nataraja K.N."/>
            <person name="Reddy Y.A.N."/>
            <person name="Phadnis S."/>
            <person name="Ravikumar R.L."/>
            <person name="Schlapbach R."/>
            <person name="Sreeman S.M."/>
            <person name="Shimizu K.K."/>
        </authorList>
    </citation>
    <scope>NUCLEOTIDE SEQUENCE</scope>
</reference>
<accession>A0AAV5DG53</accession>
<protein>
    <recommendedName>
        <fullName evidence="5">Chromo domain-containing protein</fullName>
    </recommendedName>
</protein>
<dbReference type="CDD" id="cd18628">
    <property type="entry name" value="CD3_cpSRP43_like"/>
    <property type="match status" value="1"/>
</dbReference>
<evidence type="ECO:0000256" key="4">
    <source>
        <dbReference type="SAM" id="MobiDB-lite"/>
    </source>
</evidence>
<dbReference type="InterPro" id="IPR030300">
    <property type="entry name" value="CPSRP43_chromodomain_3"/>
</dbReference>
<dbReference type="SMART" id="SM00298">
    <property type="entry name" value="CHROMO"/>
    <property type="match status" value="3"/>
</dbReference>
<proteinExistence type="predicted"/>
<dbReference type="AlphaFoldDB" id="A0AAV5DG53"/>
<feature type="repeat" description="ANK" evidence="3">
    <location>
        <begin position="240"/>
        <end position="272"/>
    </location>
</feature>
<keyword evidence="1" id="KW-0677">Repeat</keyword>
<dbReference type="SUPFAM" id="SSF54160">
    <property type="entry name" value="Chromo domain-like"/>
    <property type="match status" value="3"/>
</dbReference>
<dbReference type="Proteomes" id="UP001054889">
    <property type="component" value="Unassembled WGS sequence"/>
</dbReference>
<evidence type="ECO:0000259" key="5">
    <source>
        <dbReference type="PROSITE" id="PS50013"/>
    </source>
</evidence>